<reference evidence="2 3" key="1">
    <citation type="submission" date="2019-01" db="EMBL/GenBank/DDBJ databases">
        <title>Draft genome sequences of three monokaryotic isolates of the white-rot basidiomycete fungus Dichomitus squalens.</title>
        <authorList>
            <consortium name="DOE Joint Genome Institute"/>
            <person name="Lopez S.C."/>
            <person name="Andreopoulos B."/>
            <person name="Pangilinan J."/>
            <person name="Lipzen A."/>
            <person name="Riley R."/>
            <person name="Ahrendt S."/>
            <person name="Ng V."/>
            <person name="Barry K."/>
            <person name="Daum C."/>
            <person name="Grigoriev I.V."/>
            <person name="Hilden K.S."/>
            <person name="Makela M.R."/>
            <person name="de Vries R.P."/>
        </authorList>
    </citation>
    <scope>NUCLEOTIDE SEQUENCE [LARGE SCALE GENOMIC DNA]</scope>
    <source>
        <strain evidence="2 3">CBS 464.89</strain>
    </source>
</reference>
<gene>
    <name evidence="2" type="ORF">BD310DRAFT_917863</name>
</gene>
<evidence type="ECO:0000256" key="1">
    <source>
        <dbReference type="SAM" id="SignalP"/>
    </source>
</evidence>
<proteinExistence type="predicted"/>
<dbReference type="EMBL" id="ML145092">
    <property type="protein sequence ID" value="TBU62635.1"/>
    <property type="molecule type" value="Genomic_DNA"/>
</dbReference>
<dbReference type="AlphaFoldDB" id="A0A4Q9Q5Q9"/>
<keyword evidence="1" id="KW-0732">Signal</keyword>
<evidence type="ECO:0000313" key="2">
    <source>
        <dbReference type="EMBL" id="TBU62635.1"/>
    </source>
</evidence>
<protein>
    <submittedName>
        <fullName evidence="2">Uncharacterized protein</fullName>
    </submittedName>
</protein>
<sequence length="199" mass="21738">MSFKRSYIIAAVLVNVLAIAVTSSARAAPGGVKLAAFRDELDRPVYSWTISEDEKDRLTALLETDFNEANVAGTYVNAPPQACSHCGKETEFIDWVYTALTRGVHSPEFIVESLKEGNIPKNVHHDVYCSRCGHLTAARDHTGSEGGSLHIAHATPYDRATRTFGDSLHKWDGAGLEGRALVWHTLWTARGLEDAASES</sequence>
<feature type="chain" id="PRO_5020509224" evidence="1">
    <location>
        <begin position="28"/>
        <end position="199"/>
    </location>
</feature>
<feature type="signal peptide" evidence="1">
    <location>
        <begin position="1"/>
        <end position="27"/>
    </location>
</feature>
<dbReference type="Proteomes" id="UP000292082">
    <property type="component" value="Unassembled WGS sequence"/>
</dbReference>
<accession>A0A4Q9Q5Q9</accession>
<keyword evidence="3" id="KW-1185">Reference proteome</keyword>
<organism evidence="2 3">
    <name type="scientific">Dichomitus squalens</name>
    <dbReference type="NCBI Taxonomy" id="114155"/>
    <lineage>
        <taxon>Eukaryota</taxon>
        <taxon>Fungi</taxon>
        <taxon>Dikarya</taxon>
        <taxon>Basidiomycota</taxon>
        <taxon>Agaricomycotina</taxon>
        <taxon>Agaricomycetes</taxon>
        <taxon>Polyporales</taxon>
        <taxon>Polyporaceae</taxon>
        <taxon>Dichomitus</taxon>
    </lineage>
</organism>
<evidence type="ECO:0000313" key="3">
    <source>
        <dbReference type="Proteomes" id="UP000292082"/>
    </source>
</evidence>
<name>A0A4Q9Q5Q9_9APHY</name>